<keyword evidence="3" id="KW-1185">Reference proteome</keyword>
<name>A0A1H0KBN0_9PSED</name>
<evidence type="ECO:0000313" key="3">
    <source>
        <dbReference type="Proteomes" id="UP000242957"/>
    </source>
</evidence>
<evidence type="ECO:0000313" key="2">
    <source>
        <dbReference type="EMBL" id="SDO53239.1"/>
    </source>
</evidence>
<accession>A0A1H0KBN0</accession>
<reference evidence="3" key="1">
    <citation type="submission" date="2016-10" db="EMBL/GenBank/DDBJ databases">
        <authorList>
            <person name="Varghese N."/>
            <person name="Submissions S."/>
        </authorList>
    </citation>
    <scope>NUCLEOTIDE SEQUENCE [LARGE SCALE GENOMIC DNA]</scope>
    <source>
        <strain evidence="3">JCM 21621</strain>
    </source>
</reference>
<proteinExistence type="predicted"/>
<feature type="compositionally biased region" description="Low complexity" evidence="1">
    <location>
        <begin position="157"/>
        <end position="168"/>
    </location>
</feature>
<dbReference type="SUPFAM" id="SSF53955">
    <property type="entry name" value="Lysozyme-like"/>
    <property type="match status" value="1"/>
</dbReference>
<dbReference type="NCBIfam" id="NF010463">
    <property type="entry name" value="PRK13888.1"/>
    <property type="match status" value="1"/>
</dbReference>
<dbReference type="Proteomes" id="UP000242957">
    <property type="component" value="Unassembled WGS sequence"/>
</dbReference>
<dbReference type="AlphaFoldDB" id="A0A1H0KBN0"/>
<organism evidence="2 3">
    <name type="scientific">Pseudomonas jinjuensis</name>
    <dbReference type="NCBI Taxonomy" id="198616"/>
    <lineage>
        <taxon>Bacteria</taxon>
        <taxon>Pseudomonadati</taxon>
        <taxon>Pseudomonadota</taxon>
        <taxon>Gammaproteobacteria</taxon>
        <taxon>Pseudomonadales</taxon>
        <taxon>Pseudomonadaceae</taxon>
        <taxon>Pseudomonas</taxon>
    </lineage>
</organism>
<protein>
    <recommendedName>
        <fullName evidence="4">Transglycosylase SLT domain-containing protein</fullName>
    </recommendedName>
</protein>
<dbReference type="CDD" id="cd13400">
    <property type="entry name" value="LT_IagB-like"/>
    <property type="match status" value="1"/>
</dbReference>
<evidence type="ECO:0000256" key="1">
    <source>
        <dbReference type="SAM" id="MobiDB-lite"/>
    </source>
</evidence>
<dbReference type="RefSeq" id="WP_084311656.1">
    <property type="nucleotide sequence ID" value="NZ_FNIJ01000012.1"/>
</dbReference>
<gene>
    <name evidence="2" type="ORF">SAMN05216193_112118</name>
</gene>
<dbReference type="InterPro" id="IPR023346">
    <property type="entry name" value="Lysozyme-like_dom_sf"/>
</dbReference>
<dbReference type="EMBL" id="FNIJ01000012">
    <property type="protein sequence ID" value="SDO53239.1"/>
    <property type="molecule type" value="Genomic_DNA"/>
</dbReference>
<evidence type="ECO:0008006" key="4">
    <source>
        <dbReference type="Google" id="ProtNLM"/>
    </source>
</evidence>
<dbReference type="STRING" id="198616.SAMN05216193_112118"/>
<dbReference type="OrthoDB" id="9808681at2"/>
<sequence>MPFIADVPPPALSEPVACSIMAAVKYELPVNIVLAVSGQESGKPGQWVRNSNGTYDVGPMQFNTAYLRELSRYGITPEDVEKGGCYSYDLAAWRIRGHVRNDSGDLWTRVANYHSRTPAINARYRQLIMRGAAYWADWLDERFATQQVAQHSVFSGASTGTPAATAEAKPQMKAARSPRDVTPASVPASAYVPRRLLVGSEMNQGPAMRRLQGEID</sequence>
<feature type="region of interest" description="Disordered" evidence="1">
    <location>
        <begin position="157"/>
        <end position="185"/>
    </location>
</feature>